<feature type="chain" id="PRO_5004638437" description="Retropepsin-like aspartic endopeptidase domain-containing protein" evidence="1">
    <location>
        <begin position="28"/>
        <end position="624"/>
    </location>
</feature>
<dbReference type="InterPro" id="IPR008503">
    <property type="entry name" value="Asp_endopeptidase"/>
</dbReference>
<dbReference type="EMBL" id="BATJ01000004">
    <property type="protein sequence ID" value="GAD66671.1"/>
    <property type="molecule type" value="Genomic_DNA"/>
</dbReference>
<dbReference type="Gene3D" id="2.40.70.10">
    <property type="entry name" value="Acid Proteases"/>
    <property type="match status" value="3"/>
</dbReference>
<dbReference type="SUPFAM" id="SSF50630">
    <property type="entry name" value="Acid proteases"/>
    <property type="match status" value="4"/>
</dbReference>
<reference evidence="3 4" key="1">
    <citation type="submission" date="2013-09" db="EMBL/GenBank/DDBJ databases">
        <title>Whole genome shotgun sequence of Vibrio proteolyticus NBRC 13287.</title>
        <authorList>
            <person name="Isaki S."/>
            <person name="Hosoyama A."/>
            <person name="Numata M."/>
            <person name="Hashimoto M."/>
            <person name="Hosoyama Y."/>
            <person name="Tsuchikane K."/>
            <person name="Noguchi M."/>
            <person name="Hirakata S."/>
            <person name="Ichikawa N."/>
            <person name="Ohji S."/>
            <person name="Yamazoe A."/>
            <person name="Fujita N."/>
        </authorList>
    </citation>
    <scope>NUCLEOTIDE SEQUENCE [LARGE SCALE GENOMIC DNA]</scope>
    <source>
        <strain evidence="3 4">NBRC 13287</strain>
    </source>
</reference>
<dbReference type="PANTHER" id="PTHR38037:SF2">
    <property type="entry name" value="ATP-DEPENDENT ZINC PROTEASE DOMAIN-CONTAINING PROTEIN-RELATED"/>
    <property type="match status" value="1"/>
</dbReference>
<sequence length="624" mass="69880">MKKVSLALALFSTALFTPMSWSGDLQATTRDPVYKIDNELVLGRTENVYYNDIPQLKGVPFTGKIDTGADTTSMHAENIHVISQNPKYQHLKDDALMEAVVEDMDKRHGKWEDAMFKPYRVQVSFEVRHPYTGKVIKITDDIERIAMIRSRTNDKPILRPTINLPLTIAGHTVNTDVNLADRSGFSAPVLIGKTFLENNAWVFAGYDYLQGLPQAQVIGKHETVNVGGLPYKTSFSLKNNYSIANAKDIQVDKKARQVSFTLIGSNGQRKAMTLPLVKMLRVSGTARPLVYLPVKLNDTQTEHWLVYLRDRSHLDTQLRIGLNTTSRYFVIDSGRENLLRGGEKSYNNALKSHPLVVSPEEEIELDGVTLRAEPSFAVNTPLLRVSSFELVEGKKPQVEFYLPDGKGGEQKVVKEVIKNIVVGESTRPIVEGEFTFGGETRTLAFAVDVVEKKGQKPYFTLGQKMAKGGVLVNTRAENLLDVHPLFRAGHIEVAQVEGLSFPVKLDTGADISSINAQDIKQFDKDGKKMVTFTYENDLGMKKQFTREVVDVMRIRARDGEKANVRPVVKMRVSLGGIEKAIRVNLQDRSRFHYSMILGRNFLKYGAVVSSDKDYIVTDKPASEQ</sequence>
<name>U2ZG59_VIBPR</name>
<dbReference type="STRING" id="1219065.VPR01S_04_02750"/>
<evidence type="ECO:0000313" key="3">
    <source>
        <dbReference type="EMBL" id="GAD66671.1"/>
    </source>
</evidence>
<gene>
    <name evidence="3" type="ORF">VPR01S_04_02750</name>
</gene>
<protein>
    <recommendedName>
        <fullName evidence="2">Retropepsin-like aspartic endopeptidase domain-containing protein</fullName>
    </recommendedName>
</protein>
<evidence type="ECO:0000259" key="2">
    <source>
        <dbReference type="Pfam" id="PF05618"/>
    </source>
</evidence>
<feature type="domain" description="Retropepsin-like aspartic endopeptidase" evidence="2">
    <location>
        <begin position="497"/>
        <end position="616"/>
    </location>
</feature>
<dbReference type="PANTHER" id="PTHR38037">
    <property type="entry name" value="ZN_PROTEASE DOMAIN-CONTAINING PROTEIN"/>
    <property type="match status" value="1"/>
</dbReference>
<organism evidence="3 4">
    <name type="scientific">Vibrio proteolyticus NBRC 13287</name>
    <dbReference type="NCBI Taxonomy" id="1219065"/>
    <lineage>
        <taxon>Bacteria</taxon>
        <taxon>Pseudomonadati</taxon>
        <taxon>Pseudomonadota</taxon>
        <taxon>Gammaproteobacteria</taxon>
        <taxon>Vibrionales</taxon>
        <taxon>Vibrionaceae</taxon>
        <taxon>Vibrio</taxon>
    </lineage>
</organism>
<keyword evidence="1" id="KW-0732">Signal</keyword>
<dbReference type="RefSeq" id="WP_021704649.1">
    <property type="nucleotide sequence ID" value="NZ_BATJ01000004.1"/>
</dbReference>
<evidence type="ECO:0000256" key="1">
    <source>
        <dbReference type="SAM" id="SignalP"/>
    </source>
</evidence>
<dbReference type="InterPro" id="IPR021109">
    <property type="entry name" value="Peptidase_aspartic_dom_sf"/>
</dbReference>
<dbReference type="Pfam" id="PF05618">
    <property type="entry name" value="Zn_protease"/>
    <property type="match status" value="1"/>
</dbReference>
<dbReference type="AlphaFoldDB" id="U2ZG59"/>
<keyword evidence="4" id="KW-1185">Reference proteome</keyword>
<dbReference type="eggNOG" id="COG4067">
    <property type="taxonomic scope" value="Bacteria"/>
</dbReference>
<accession>U2ZG59</accession>
<feature type="signal peptide" evidence="1">
    <location>
        <begin position="1"/>
        <end position="27"/>
    </location>
</feature>
<dbReference type="Proteomes" id="UP000016570">
    <property type="component" value="Unassembled WGS sequence"/>
</dbReference>
<comment type="caution">
    <text evidence="3">The sequence shown here is derived from an EMBL/GenBank/DDBJ whole genome shotgun (WGS) entry which is preliminary data.</text>
</comment>
<proteinExistence type="predicted"/>
<evidence type="ECO:0000313" key="4">
    <source>
        <dbReference type="Proteomes" id="UP000016570"/>
    </source>
</evidence>